<dbReference type="InterPro" id="IPR007730">
    <property type="entry name" value="SPOR-like_dom"/>
</dbReference>
<gene>
    <name evidence="2" type="ORF">CVM39_09000</name>
</gene>
<evidence type="ECO:0000313" key="3">
    <source>
        <dbReference type="Proteomes" id="UP000231702"/>
    </source>
</evidence>
<dbReference type="PROSITE" id="PS51724">
    <property type="entry name" value="SPOR"/>
    <property type="match status" value="1"/>
</dbReference>
<evidence type="ECO:0000259" key="1">
    <source>
        <dbReference type="PROSITE" id="PS51724"/>
    </source>
</evidence>
<accession>A0ABX4MMM0</accession>
<keyword evidence="3" id="KW-1185">Reference proteome</keyword>
<name>A0ABX4MMM0_9RHOB</name>
<dbReference type="Gene3D" id="3.30.70.1070">
    <property type="entry name" value="Sporulation related repeat"/>
    <property type="match status" value="1"/>
</dbReference>
<evidence type="ECO:0000313" key="2">
    <source>
        <dbReference type="EMBL" id="PJE28608.1"/>
    </source>
</evidence>
<feature type="domain" description="SPOR" evidence="1">
    <location>
        <begin position="316"/>
        <end position="390"/>
    </location>
</feature>
<dbReference type="InterPro" id="IPR036680">
    <property type="entry name" value="SPOR-like_sf"/>
</dbReference>
<protein>
    <submittedName>
        <fullName evidence="2">SPOR domain-containing protein</fullName>
    </submittedName>
</protein>
<dbReference type="Pfam" id="PF05036">
    <property type="entry name" value="SPOR"/>
    <property type="match status" value="1"/>
</dbReference>
<dbReference type="EMBL" id="PGTD01000016">
    <property type="protein sequence ID" value="PJE28608.1"/>
    <property type="molecule type" value="Genomic_DNA"/>
</dbReference>
<dbReference type="Proteomes" id="UP000231702">
    <property type="component" value="Unassembled WGS sequence"/>
</dbReference>
<comment type="caution">
    <text evidence="2">The sequence shown here is derived from an EMBL/GenBank/DDBJ whole genome shotgun (WGS) entry which is preliminary data.</text>
</comment>
<reference evidence="2 3" key="1">
    <citation type="journal article" date="2018" name="Int. J. Syst. Evol. Microbiol.">
        <title>Pseudooceanicola lipolyticus sp. nov., a marine alphaproteobacterium, reclassification of Oceanicola flagellatus as Pseudooceanicola flagellatus comb. nov. and emended description of the genus Pseudooceanicola.</title>
        <authorList>
            <person name="Huang M.-M."/>
            <person name="Guo L.-L."/>
            <person name="Wu Y.-H."/>
            <person name="Lai Q.-L."/>
            <person name="Shao Z.-Z."/>
            <person name="Wang C.-S."/>
            <person name="Wu M."/>
            <person name="Xu X.-W."/>
        </authorList>
    </citation>
    <scope>NUCLEOTIDE SEQUENCE [LARGE SCALE GENOMIC DNA]</scope>
    <source>
        <strain evidence="2 3">Ar-45</strain>
    </source>
</reference>
<proteinExistence type="predicted"/>
<dbReference type="SUPFAM" id="SSF110997">
    <property type="entry name" value="Sporulation related repeat"/>
    <property type="match status" value="1"/>
</dbReference>
<sequence>MLGLGLLPWLSPHVAEAQSLRRDDGPAEIPPASYAGAQYVDSKGCVYIRAGIDGVVTWVPRVSRDRKVVCGFQPTRIAGNAAPAAPSTGGAVTITAAKPENAAPVAEAPVAVAKAPATAATAAKPAAAPAPAPRKAAIRPAAVAVVEPAPVQVIAPAPVRPLAVPPARPTGGTACPNLSPVAQKYVRPGPYEISCGPSPYAPPSVETRSYAAGKGLAVPARIVKPGEVAPGTRVVPRHVFEQSYHATTGVSVPEGYAPAFDDGRLNPYRGVQTFEGKAQMDRVWTQEVPRQLAPVTAQPVAAGSYAAPVQATPVYATTASHRYVQVGSFRQPGNAQATAARMRASGLPVQITASGAYQVVLLGPFSSSSDLAHGLSAARRAGFDDAFPRN</sequence>
<organism evidence="2 3">
    <name type="scientific">Pseudooceanicola antarcticus</name>
    <dbReference type="NCBI Taxonomy" id="1247613"/>
    <lineage>
        <taxon>Bacteria</taxon>
        <taxon>Pseudomonadati</taxon>
        <taxon>Pseudomonadota</taxon>
        <taxon>Alphaproteobacteria</taxon>
        <taxon>Rhodobacterales</taxon>
        <taxon>Paracoccaceae</taxon>
        <taxon>Pseudooceanicola</taxon>
    </lineage>
</organism>